<protein>
    <submittedName>
        <fullName evidence="1">Uncharacterized protein</fullName>
    </submittedName>
</protein>
<dbReference type="EMBL" id="CAMPGE010014393">
    <property type="protein sequence ID" value="CAI2373068.1"/>
    <property type="molecule type" value="Genomic_DNA"/>
</dbReference>
<evidence type="ECO:0000313" key="2">
    <source>
        <dbReference type="Proteomes" id="UP001295684"/>
    </source>
</evidence>
<accession>A0AAD1XI09</accession>
<keyword evidence="2" id="KW-1185">Reference proteome</keyword>
<sequence length="377" mass="42657">MRRRGFGGGFGMRRRPMMMAPMMMMPRRRVVVVNPPPKKKKTKIVYIHGPPPPGHQTTTTTVVHHPPAVGAQGIQQNTHTNVSMGVPVGSSIPMGHPPGGLPESSDPMPPSPVQIPGEPHGVQNYPPIGSEPPPEESISQCKSCGAQFNSNEAHLHKCLLCSNPGKTQDTNDLEHPYDPEMTNNADMMPRRNSIEHPGANQTGDLTQSLLPDKVIKKTLLSDQIYMQAWVDLNVGFLDRFKKIQASFRTRKLGFWEHVRGKKWKNIKKLCPPIKYPEFLSNHNIILTTNIEKWLEINHQYLIREVESLPKKDCSFCGKKFELKKDVALLPCLDLVHYKCLKSKFRGFLFIRQKDSTCACELNLQEMYESVKTFLDYT</sequence>
<gene>
    <name evidence="1" type="ORF">ECRASSUSDP1_LOCUS14406</name>
</gene>
<organism evidence="1 2">
    <name type="scientific">Euplotes crassus</name>
    <dbReference type="NCBI Taxonomy" id="5936"/>
    <lineage>
        <taxon>Eukaryota</taxon>
        <taxon>Sar</taxon>
        <taxon>Alveolata</taxon>
        <taxon>Ciliophora</taxon>
        <taxon>Intramacronucleata</taxon>
        <taxon>Spirotrichea</taxon>
        <taxon>Hypotrichia</taxon>
        <taxon>Euplotida</taxon>
        <taxon>Euplotidae</taxon>
        <taxon>Moneuplotes</taxon>
    </lineage>
</organism>
<reference evidence="1" key="1">
    <citation type="submission" date="2023-07" db="EMBL/GenBank/DDBJ databases">
        <authorList>
            <consortium name="AG Swart"/>
            <person name="Singh M."/>
            <person name="Singh A."/>
            <person name="Seah K."/>
            <person name="Emmerich C."/>
        </authorList>
    </citation>
    <scope>NUCLEOTIDE SEQUENCE</scope>
    <source>
        <strain evidence="1">DP1</strain>
    </source>
</reference>
<name>A0AAD1XI09_EUPCR</name>
<dbReference type="AlphaFoldDB" id="A0AAD1XI09"/>
<dbReference type="Proteomes" id="UP001295684">
    <property type="component" value="Unassembled WGS sequence"/>
</dbReference>
<evidence type="ECO:0000313" key="1">
    <source>
        <dbReference type="EMBL" id="CAI2373068.1"/>
    </source>
</evidence>
<proteinExistence type="predicted"/>
<comment type="caution">
    <text evidence="1">The sequence shown here is derived from an EMBL/GenBank/DDBJ whole genome shotgun (WGS) entry which is preliminary data.</text>
</comment>